<protein>
    <submittedName>
        <fullName evidence="2">Helix-turn-helix domain-containing protein</fullName>
    </submittedName>
</protein>
<dbReference type="SMART" id="SM00530">
    <property type="entry name" value="HTH_XRE"/>
    <property type="match status" value="1"/>
</dbReference>
<evidence type="ECO:0000259" key="1">
    <source>
        <dbReference type="SMART" id="SM00530"/>
    </source>
</evidence>
<dbReference type="Gene3D" id="1.10.260.40">
    <property type="entry name" value="lambda repressor-like DNA-binding domains"/>
    <property type="match status" value="1"/>
</dbReference>
<keyword evidence="3" id="KW-1185">Reference proteome</keyword>
<dbReference type="Pfam" id="PF13560">
    <property type="entry name" value="HTH_31"/>
    <property type="match status" value="1"/>
</dbReference>
<sequence>MINDDSPEACALRLRAARMHTGLSQKDAAAEAGCGQTAWNNAEKARNYPQLGMMRWLYRAHRIDFNFILAGEFAQLPADVHLSIFSILEELHLENEPDQEASLRSPQFE</sequence>
<proteinExistence type="predicted"/>
<name>A0ABW1YVY9_9RHOB</name>
<accession>A0ABW1YVY9</accession>
<evidence type="ECO:0000313" key="3">
    <source>
        <dbReference type="Proteomes" id="UP001596403"/>
    </source>
</evidence>
<dbReference type="RefSeq" id="WP_240791689.1">
    <property type="nucleotide sequence ID" value="NZ_JBHSWA010000001.1"/>
</dbReference>
<evidence type="ECO:0000313" key="2">
    <source>
        <dbReference type="EMBL" id="MFC6641337.1"/>
    </source>
</evidence>
<dbReference type="InterPro" id="IPR001387">
    <property type="entry name" value="Cro/C1-type_HTH"/>
</dbReference>
<comment type="caution">
    <text evidence="2">The sequence shown here is derived from an EMBL/GenBank/DDBJ whole genome shotgun (WGS) entry which is preliminary data.</text>
</comment>
<organism evidence="2 3">
    <name type="scientific">Sulfitobacter profundi</name>
    <dbReference type="NCBI Taxonomy" id="2679961"/>
    <lineage>
        <taxon>Bacteria</taxon>
        <taxon>Pseudomonadati</taxon>
        <taxon>Pseudomonadota</taxon>
        <taxon>Alphaproteobacteria</taxon>
        <taxon>Rhodobacterales</taxon>
        <taxon>Roseobacteraceae</taxon>
        <taxon>Sulfitobacter</taxon>
    </lineage>
</organism>
<dbReference type="SUPFAM" id="SSF47413">
    <property type="entry name" value="lambda repressor-like DNA-binding domains"/>
    <property type="match status" value="1"/>
</dbReference>
<dbReference type="Proteomes" id="UP001596403">
    <property type="component" value="Unassembled WGS sequence"/>
</dbReference>
<feature type="domain" description="HTH cro/C1-type" evidence="1">
    <location>
        <begin position="13"/>
        <end position="68"/>
    </location>
</feature>
<dbReference type="EMBL" id="JBHSWA010000001">
    <property type="protein sequence ID" value="MFC6641337.1"/>
    <property type="molecule type" value="Genomic_DNA"/>
</dbReference>
<gene>
    <name evidence="2" type="ORF">ACFQAU_05830</name>
</gene>
<dbReference type="CDD" id="cd00093">
    <property type="entry name" value="HTH_XRE"/>
    <property type="match status" value="1"/>
</dbReference>
<dbReference type="InterPro" id="IPR010982">
    <property type="entry name" value="Lambda_DNA-bd_dom_sf"/>
</dbReference>
<reference evidence="3" key="1">
    <citation type="journal article" date="2019" name="Int. J. Syst. Evol. Microbiol.">
        <title>The Global Catalogue of Microorganisms (GCM) 10K type strain sequencing project: providing services to taxonomists for standard genome sequencing and annotation.</title>
        <authorList>
            <consortium name="The Broad Institute Genomics Platform"/>
            <consortium name="The Broad Institute Genome Sequencing Center for Infectious Disease"/>
            <person name="Wu L."/>
            <person name="Ma J."/>
        </authorList>
    </citation>
    <scope>NUCLEOTIDE SEQUENCE [LARGE SCALE GENOMIC DNA]</scope>
    <source>
        <strain evidence="3">NBRC 111368</strain>
    </source>
</reference>